<dbReference type="Gene3D" id="3.40.50.720">
    <property type="entry name" value="NAD(P)-binding Rossmann-like Domain"/>
    <property type="match status" value="1"/>
</dbReference>
<keyword evidence="3" id="KW-1185">Reference proteome</keyword>
<dbReference type="InterPro" id="IPR036291">
    <property type="entry name" value="NAD(P)-bd_dom_sf"/>
</dbReference>
<organism evidence="2 3">
    <name type="scientific">Novosphingobium barchaimii LL02</name>
    <dbReference type="NCBI Taxonomy" id="1114963"/>
    <lineage>
        <taxon>Bacteria</taxon>
        <taxon>Pseudomonadati</taxon>
        <taxon>Pseudomonadota</taxon>
        <taxon>Alphaproteobacteria</taxon>
        <taxon>Sphingomonadales</taxon>
        <taxon>Sphingomonadaceae</taxon>
        <taxon>Novosphingobium</taxon>
    </lineage>
</organism>
<gene>
    <name evidence="2" type="ORF">V474_03130</name>
</gene>
<dbReference type="AlphaFoldDB" id="A0A0J7XJ83"/>
<reference evidence="2 3" key="1">
    <citation type="journal article" date="2015" name="G3 (Bethesda)">
        <title>Insights into Ongoing Evolution of the Hexachlorocyclohexane Catabolic Pathway from Comparative Genomics of Ten Sphingomonadaceae Strains.</title>
        <authorList>
            <person name="Pearce S.L."/>
            <person name="Oakeshott J.G."/>
            <person name="Pandey G."/>
        </authorList>
    </citation>
    <scope>NUCLEOTIDE SEQUENCE [LARGE SCALE GENOMIC DNA]</scope>
    <source>
        <strain evidence="2 3">LL02</strain>
    </source>
</reference>
<comment type="similarity">
    <text evidence="1">Belongs to the short-chain dehydrogenases/reductases (SDR) family.</text>
</comment>
<name>A0A0J7XJ83_9SPHN</name>
<evidence type="ECO:0000313" key="3">
    <source>
        <dbReference type="Proteomes" id="UP000052268"/>
    </source>
</evidence>
<dbReference type="PANTHER" id="PTHR42760">
    <property type="entry name" value="SHORT-CHAIN DEHYDROGENASES/REDUCTASES FAMILY MEMBER"/>
    <property type="match status" value="1"/>
</dbReference>
<protein>
    <recommendedName>
        <fullName evidence="4">3-alpha-hydroxysteroid dehydrogenase</fullName>
    </recommendedName>
</protein>
<dbReference type="SUPFAM" id="SSF51735">
    <property type="entry name" value="NAD(P)-binding Rossmann-fold domains"/>
    <property type="match status" value="1"/>
</dbReference>
<accession>A0A0J7XJ83</accession>
<evidence type="ECO:0008006" key="4">
    <source>
        <dbReference type="Google" id="ProtNLM"/>
    </source>
</evidence>
<dbReference type="NCBIfam" id="NF009092">
    <property type="entry name" value="PRK12428.1"/>
    <property type="match status" value="1"/>
</dbReference>
<comment type="caution">
    <text evidence="2">The sequence shown here is derived from an EMBL/GenBank/DDBJ whole genome shotgun (WGS) entry which is preliminary data.</text>
</comment>
<proteinExistence type="inferred from homology"/>
<sequence length="270" mass="28778">MKQQDWLGYHGKQVIVVGCHSGIGKATAQALAELGAHVHGMDWQPCDTDMARFTHVDLRSKESIEAAVREVEGSYSSLFNCAGIAPGRPPLDVVKVNFLGTRYLTAGIAPAIEAGGSIVNVASTGGMAWLERSAALGELMGHEDFDDALAWCDEHASLVAEGYRFSKEAAIYWTLFEASRYIKRGIRMNCTLPGAVATPMLEEIEKITPTDVIDRVAQPIGRRSAAVEQAAVLLFLNSIQASYVNGAVVAVDGGFTGCGLLAQRAKAPVG</sequence>
<dbReference type="Proteomes" id="UP000052268">
    <property type="component" value="Unassembled WGS sequence"/>
</dbReference>
<evidence type="ECO:0000313" key="2">
    <source>
        <dbReference type="EMBL" id="KMS52061.1"/>
    </source>
</evidence>
<dbReference type="GO" id="GO:0016616">
    <property type="term" value="F:oxidoreductase activity, acting on the CH-OH group of donors, NAD or NADP as acceptor"/>
    <property type="evidence" value="ECO:0007669"/>
    <property type="project" value="TreeGrafter"/>
</dbReference>
<dbReference type="RefSeq" id="WP_059153207.1">
    <property type="nucleotide sequence ID" value="NZ_KQ130457.1"/>
</dbReference>
<dbReference type="Pfam" id="PF00106">
    <property type="entry name" value="adh_short"/>
    <property type="match status" value="1"/>
</dbReference>
<dbReference type="OrthoDB" id="9809287at2"/>
<dbReference type="EMBL" id="JACU01000010">
    <property type="protein sequence ID" value="KMS52061.1"/>
    <property type="molecule type" value="Genomic_DNA"/>
</dbReference>
<dbReference type="Pfam" id="PF13561">
    <property type="entry name" value="adh_short_C2"/>
    <property type="match status" value="1"/>
</dbReference>
<dbReference type="InterPro" id="IPR002347">
    <property type="entry name" value="SDR_fam"/>
</dbReference>
<dbReference type="PATRIC" id="fig|1114963.3.peg.4251"/>
<dbReference type="PRINTS" id="PR00081">
    <property type="entry name" value="GDHRDH"/>
</dbReference>
<evidence type="ECO:0000256" key="1">
    <source>
        <dbReference type="ARBA" id="ARBA00006484"/>
    </source>
</evidence>